<name>A0ABQ5EI79_9ASTR</name>
<accession>A0ABQ5EI79</accession>
<sequence length="87" mass="9155">MFLSTLNIDGQSMDFDAPPYIIDVDEDNDSIDDEDMSAAVARGHGGDDDRPPSRPIGTGCQEEAENPTGEAGEPADWGPMTKPGTSG</sequence>
<evidence type="ECO:0000313" key="3">
    <source>
        <dbReference type="Proteomes" id="UP001151760"/>
    </source>
</evidence>
<evidence type="ECO:0000313" key="2">
    <source>
        <dbReference type="EMBL" id="GJT50629.1"/>
    </source>
</evidence>
<dbReference type="EMBL" id="BQNB010016337">
    <property type="protein sequence ID" value="GJT50629.1"/>
    <property type="molecule type" value="Genomic_DNA"/>
</dbReference>
<gene>
    <name evidence="2" type="ORF">Tco_0976786</name>
</gene>
<proteinExistence type="predicted"/>
<feature type="compositionally biased region" description="Acidic residues" evidence="1">
    <location>
        <begin position="23"/>
        <end position="36"/>
    </location>
</feature>
<evidence type="ECO:0000256" key="1">
    <source>
        <dbReference type="SAM" id="MobiDB-lite"/>
    </source>
</evidence>
<dbReference type="Proteomes" id="UP001151760">
    <property type="component" value="Unassembled WGS sequence"/>
</dbReference>
<keyword evidence="3" id="KW-1185">Reference proteome</keyword>
<feature type="compositionally biased region" description="Polar residues" evidence="1">
    <location>
        <begin position="1"/>
        <end position="10"/>
    </location>
</feature>
<organism evidence="2 3">
    <name type="scientific">Tanacetum coccineum</name>
    <dbReference type="NCBI Taxonomy" id="301880"/>
    <lineage>
        <taxon>Eukaryota</taxon>
        <taxon>Viridiplantae</taxon>
        <taxon>Streptophyta</taxon>
        <taxon>Embryophyta</taxon>
        <taxon>Tracheophyta</taxon>
        <taxon>Spermatophyta</taxon>
        <taxon>Magnoliopsida</taxon>
        <taxon>eudicotyledons</taxon>
        <taxon>Gunneridae</taxon>
        <taxon>Pentapetalae</taxon>
        <taxon>asterids</taxon>
        <taxon>campanulids</taxon>
        <taxon>Asterales</taxon>
        <taxon>Asteraceae</taxon>
        <taxon>Asteroideae</taxon>
        <taxon>Anthemideae</taxon>
        <taxon>Anthemidinae</taxon>
        <taxon>Tanacetum</taxon>
    </lineage>
</organism>
<protein>
    <submittedName>
        <fullName evidence="2">Uncharacterized protein</fullName>
    </submittedName>
</protein>
<comment type="caution">
    <text evidence="2">The sequence shown here is derived from an EMBL/GenBank/DDBJ whole genome shotgun (WGS) entry which is preliminary data.</text>
</comment>
<feature type="region of interest" description="Disordered" evidence="1">
    <location>
        <begin position="1"/>
        <end position="87"/>
    </location>
</feature>
<reference evidence="2" key="2">
    <citation type="submission" date="2022-01" db="EMBL/GenBank/DDBJ databases">
        <authorList>
            <person name="Yamashiro T."/>
            <person name="Shiraishi A."/>
            <person name="Satake H."/>
            <person name="Nakayama K."/>
        </authorList>
    </citation>
    <scope>NUCLEOTIDE SEQUENCE</scope>
</reference>
<reference evidence="2" key="1">
    <citation type="journal article" date="2022" name="Int. J. Mol. Sci.">
        <title>Draft Genome of Tanacetum Coccineum: Genomic Comparison of Closely Related Tanacetum-Family Plants.</title>
        <authorList>
            <person name="Yamashiro T."/>
            <person name="Shiraishi A."/>
            <person name="Nakayama K."/>
            <person name="Satake H."/>
        </authorList>
    </citation>
    <scope>NUCLEOTIDE SEQUENCE</scope>
</reference>